<name>A0AAJ1QB07_9FLAO</name>
<proteinExistence type="predicted"/>
<organism evidence="1 2">
    <name type="scientific">Empedobacter brevis</name>
    <dbReference type="NCBI Taxonomy" id="247"/>
    <lineage>
        <taxon>Bacteria</taxon>
        <taxon>Pseudomonadati</taxon>
        <taxon>Bacteroidota</taxon>
        <taxon>Flavobacteriia</taxon>
        <taxon>Flavobacteriales</taxon>
        <taxon>Weeksellaceae</taxon>
        <taxon>Empedobacter</taxon>
    </lineage>
</organism>
<accession>A0AAJ1QB07</accession>
<dbReference type="EMBL" id="JACAGJ010000001">
    <property type="protein sequence ID" value="MDM1070873.1"/>
    <property type="molecule type" value="Genomic_DNA"/>
</dbReference>
<gene>
    <name evidence="1" type="ORF">HX001_00035</name>
</gene>
<sequence>MKYLYTLLLTSFCFGQTIEQFEKEIKNAIEYNNFEKSFQLIYANIKLNGASEKMNQLQQGTTYYMFMTQLAQSGSKPTLFQLKSYLKGLDIDINKKNDKQIKYVYFRLFTSYSLLYYNDYKKELIENDIKLYKEQILKDCETVELNFPETKSKIVEIKSYLNRL</sequence>
<dbReference type="Proteomes" id="UP001170959">
    <property type="component" value="Unassembled WGS sequence"/>
</dbReference>
<dbReference type="AlphaFoldDB" id="A0AAJ1QB07"/>
<evidence type="ECO:0000313" key="1">
    <source>
        <dbReference type="EMBL" id="MDM1070873.1"/>
    </source>
</evidence>
<protein>
    <submittedName>
        <fullName evidence="1">Uncharacterized protein</fullName>
    </submittedName>
</protein>
<comment type="caution">
    <text evidence="1">The sequence shown here is derived from an EMBL/GenBank/DDBJ whole genome shotgun (WGS) entry which is preliminary data.</text>
</comment>
<dbReference type="RefSeq" id="WP_286491261.1">
    <property type="nucleotide sequence ID" value="NZ_JACAGJ010000001.1"/>
</dbReference>
<reference evidence="1" key="1">
    <citation type="submission" date="2020-06" db="EMBL/GenBank/DDBJ databases">
        <authorList>
            <person name="Dong N."/>
        </authorList>
    </citation>
    <scope>NUCLEOTIDE SEQUENCE</scope>
    <source>
        <strain evidence="1">R655-4</strain>
    </source>
</reference>
<reference evidence="1" key="2">
    <citation type="journal article" date="2022" name="Sci. Total Environ.">
        <title>Prevalence, transmission, and molecular epidemiology of tet(X)-positive bacteria among humans, animals, and environmental niches in China: An epidemiological, and genomic-based study.</title>
        <authorList>
            <person name="Dong N."/>
            <person name="Zeng Y."/>
            <person name="Cai C."/>
            <person name="Sun C."/>
            <person name="Lu J."/>
            <person name="Liu C."/>
            <person name="Zhou H."/>
            <person name="Sun Q."/>
            <person name="Shu L."/>
            <person name="Wang H."/>
            <person name="Wang Y."/>
            <person name="Wang S."/>
            <person name="Wu C."/>
            <person name="Chan E.W."/>
            <person name="Chen G."/>
            <person name="Shen Z."/>
            <person name="Chen S."/>
            <person name="Zhang R."/>
        </authorList>
    </citation>
    <scope>NUCLEOTIDE SEQUENCE</scope>
    <source>
        <strain evidence="1">R655-4</strain>
    </source>
</reference>
<evidence type="ECO:0000313" key="2">
    <source>
        <dbReference type="Proteomes" id="UP001170959"/>
    </source>
</evidence>